<evidence type="ECO:0000313" key="3">
    <source>
        <dbReference type="Proteomes" id="UP000317494"/>
    </source>
</evidence>
<dbReference type="EMBL" id="QEAN01000099">
    <property type="protein sequence ID" value="TPX48498.1"/>
    <property type="molecule type" value="Genomic_DNA"/>
</dbReference>
<accession>A0A507DBJ6</accession>
<dbReference type="VEuPathDB" id="FungiDB:SeMB42_g02991"/>
<proteinExistence type="predicted"/>
<protein>
    <submittedName>
        <fullName evidence="2">Uncharacterized protein</fullName>
    </submittedName>
</protein>
<evidence type="ECO:0000313" key="4">
    <source>
        <dbReference type="Proteomes" id="UP000320475"/>
    </source>
</evidence>
<reference evidence="3 4" key="1">
    <citation type="journal article" date="2019" name="Sci. Rep.">
        <title>Comparative genomics of chytrid fungi reveal insights into the obligate biotrophic and pathogenic lifestyle of Synchytrium endobioticum.</title>
        <authorList>
            <person name="van de Vossenberg B.T.L.H."/>
            <person name="Warris S."/>
            <person name="Nguyen H.D.T."/>
            <person name="van Gent-Pelzer M.P.E."/>
            <person name="Joly D.L."/>
            <person name="van de Geest H.C."/>
            <person name="Bonants P.J.M."/>
            <person name="Smith D.S."/>
            <person name="Levesque C.A."/>
            <person name="van der Lee T.A.J."/>
        </authorList>
    </citation>
    <scope>NUCLEOTIDE SEQUENCE [LARGE SCALE GENOMIC DNA]</scope>
    <source>
        <strain evidence="2 4">LEV6574</strain>
        <strain evidence="1 3">MB42</strain>
    </source>
</reference>
<dbReference type="EMBL" id="QEAM01000041">
    <property type="protein sequence ID" value="TPX49022.1"/>
    <property type="molecule type" value="Genomic_DNA"/>
</dbReference>
<dbReference type="Proteomes" id="UP000320475">
    <property type="component" value="Unassembled WGS sequence"/>
</dbReference>
<evidence type="ECO:0000313" key="1">
    <source>
        <dbReference type="EMBL" id="TPX48498.1"/>
    </source>
</evidence>
<name>A0A507DBJ6_9FUNG</name>
<comment type="caution">
    <text evidence="2">The sequence shown here is derived from an EMBL/GenBank/DDBJ whole genome shotgun (WGS) entry which is preliminary data.</text>
</comment>
<gene>
    <name evidence="2" type="ORF">SeLEV6574_g01701</name>
    <name evidence="1" type="ORF">SeMB42_g02991</name>
</gene>
<evidence type="ECO:0000313" key="2">
    <source>
        <dbReference type="EMBL" id="TPX49022.1"/>
    </source>
</evidence>
<organism evidence="2 4">
    <name type="scientific">Synchytrium endobioticum</name>
    <dbReference type="NCBI Taxonomy" id="286115"/>
    <lineage>
        <taxon>Eukaryota</taxon>
        <taxon>Fungi</taxon>
        <taxon>Fungi incertae sedis</taxon>
        <taxon>Chytridiomycota</taxon>
        <taxon>Chytridiomycota incertae sedis</taxon>
        <taxon>Chytridiomycetes</taxon>
        <taxon>Synchytriales</taxon>
        <taxon>Synchytriaceae</taxon>
        <taxon>Synchytrium</taxon>
    </lineage>
</organism>
<sequence>MNYRIRLIAAAPDGGDRRTTYLTTIHREERQSKQHATMEEVCTPAQYRASSSMKHADQAALHGILRNDLETPDFQRMARLHGINRPDYAMGCDS</sequence>
<keyword evidence="3" id="KW-1185">Reference proteome</keyword>
<dbReference type="AlphaFoldDB" id="A0A507DBJ6"/>
<dbReference type="Proteomes" id="UP000317494">
    <property type="component" value="Unassembled WGS sequence"/>
</dbReference>